<dbReference type="AlphaFoldDB" id="A0A126V2R0"/>
<evidence type="ECO:0000313" key="1">
    <source>
        <dbReference type="EMBL" id="AML52592.1"/>
    </source>
</evidence>
<sequence length="178" mass="19343">MSKAKINTTNGSATRAFPKLKKTGEGSYSAEVPDDLQLEHLLGMRTVEAAKGVYLTAIGAMGQSAEKFGSLASAMFAELEPQDAIEAMLIAQMTATHVAMTHLLEKLSYQTAYQVRESYERSITRLSRTYLAQMDALKKYRAKARQVVRVERVTVNEGGQAIVGNVSNAGAGSIEKRP</sequence>
<dbReference type="STRING" id="1579316.RC74_16125"/>
<organism evidence="1 2">
    <name type="scientific">Falsihalocynthiibacter arcticus</name>
    <dbReference type="NCBI Taxonomy" id="1579316"/>
    <lineage>
        <taxon>Bacteria</taxon>
        <taxon>Pseudomonadati</taxon>
        <taxon>Pseudomonadota</taxon>
        <taxon>Alphaproteobacteria</taxon>
        <taxon>Rhodobacterales</taxon>
        <taxon>Roseobacteraceae</taxon>
        <taxon>Falsihalocynthiibacter</taxon>
    </lineage>
</organism>
<accession>A0A126V2R0</accession>
<gene>
    <name evidence="1" type="ORF">RC74_16125</name>
</gene>
<proteinExistence type="predicted"/>
<dbReference type="OrthoDB" id="7432673at2"/>
<dbReference type="EMBL" id="CP014327">
    <property type="protein sequence ID" value="AML52592.1"/>
    <property type="molecule type" value="Genomic_DNA"/>
</dbReference>
<dbReference type="KEGG" id="hat:RC74_16125"/>
<dbReference type="Proteomes" id="UP000070371">
    <property type="component" value="Chromosome"/>
</dbReference>
<keyword evidence="2" id="KW-1185">Reference proteome</keyword>
<evidence type="ECO:0008006" key="3">
    <source>
        <dbReference type="Google" id="ProtNLM"/>
    </source>
</evidence>
<name>A0A126V2R0_9RHOB</name>
<protein>
    <recommendedName>
        <fullName evidence="3">Phasin domain-containing protein</fullName>
    </recommendedName>
</protein>
<dbReference type="RefSeq" id="WP_062628317.1">
    <property type="nucleotide sequence ID" value="NZ_CP014327.1"/>
</dbReference>
<reference evidence="1 2" key="1">
    <citation type="submission" date="2016-02" db="EMBL/GenBank/DDBJ databases">
        <title>Complete genome sequence of Halocynthiibacter arcticus PAMC 20958t from arctic marine sediment.</title>
        <authorList>
            <person name="Lee Y.M."/>
            <person name="Baek K."/>
            <person name="Lee H.K."/>
            <person name="Shin S.C."/>
        </authorList>
    </citation>
    <scope>NUCLEOTIDE SEQUENCE [LARGE SCALE GENOMIC DNA]</scope>
    <source>
        <strain evidence="1">PAMC 20958</strain>
    </source>
</reference>
<evidence type="ECO:0000313" key="2">
    <source>
        <dbReference type="Proteomes" id="UP000070371"/>
    </source>
</evidence>